<dbReference type="PROSITE" id="PS50888">
    <property type="entry name" value="BHLH"/>
    <property type="match status" value="1"/>
</dbReference>
<dbReference type="Pfam" id="PF00010">
    <property type="entry name" value="HLH"/>
    <property type="match status" value="1"/>
</dbReference>
<evidence type="ECO:0000259" key="9">
    <source>
        <dbReference type="PROSITE" id="PS51054"/>
    </source>
</evidence>
<proteinExistence type="predicted"/>
<dbReference type="InterPro" id="IPR003650">
    <property type="entry name" value="Orange_dom"/>
</dbReference>
<evidence type="ECO:0000259" key="8">
    <source>
        <dbReference type="PROSITE" id="PS50888"/>
    </source>
</evidence>
<dbReference type="SUPFAM" id="SSF158457">
    <property type="entry name" value="Orange domain-like"/>
    <property type="match status" value="1"/>
</dbReference>
<name>A0A4W4DYK6_ELEEL</name>
<dbReference type="Ensembl" id="ENSEEET00000004477.2">
    <property type="protein sequence ID" value="ENSEEEP00000004415.2"/>
    <property type="gene ID" value="ENSEEEG00000002309.2"/>
</dbReference>
<dbReference type="Pfam" id="PF07527">
    <property type="entry name" value="Hairy_orange"/>
    <property type="match status" value="1"/>
</dbReference>
<feature type="domain" description="Orange" evidence="9">
    <location>
        <begin position="116"/>
        <end position="149"/>
    </location>
</feature>
<keyword evidence="6" id="KW-0539">Nucleus</keyword>
<keyword evidence="5" id="KW-0804">Transcription</keyword>
<dbReference type="GeneTree" id="ENSGT00940000159619"/>
<comment type="subcellular location">
    <subcellularLocation>
        <location evidence="1">Nucleus</location>
    </subcellularLocation>
</comment>
<evidence type="ECO:0000256" key="7">
    <source>
        <dbReference type="SAM" id="MobiDB-lite"/>
    </source>
</evidence>
<reference evidence="10" key="5">
    <citation type="submission" date="2025-09" db="UniProtKB">
        <authorList>
            <consortium name="Ensembl"/>
        </authorList>
    </citation>
    <scope>IDENTIFICATION</scope>
</reference>
<dbReference type="Gene3D" id="6.10.250.980">
    <property type="match status" value="1"/>
</dbReference>
<reference evidence="11" key="1">
    <citation type="journal article" date="2014" name="Science">
        <title>Nonhuman genetics. Genomic basis for the convergent evolution of electric organs.</title>
        <authorList>
            <person name="Gallant J.R."/>
            <person name="Traeger L.L."/>
            <person name="Volkening J.D."/>
            <person name="Moffett H."/>
            <person name="Chen P.H."/>
            <person name="Novina C.D."/>
            <person name="Phillips G.N.Jr."/>
            <person name="Anand R."/>
            <person name="Wells G.B."/>
            <person name="Pinch M."/>
            <person name="Guth R."/>
            <person name="Unguez G.A."/>
            <person name="Albert J.S."/>
            <person name="Zakon H.H."/>
            <person name="Samanta M.P."/>
            <person name="Sussman M.R."/>
        </authorList>
    </citation>
    <scope>NUCLEOTIDE SEQUENCE [LARGE SCALE GENOMIC DNA]</scope>
</reference>
<evidence type="ECO:0000256" key="6">
    <source>
        <dbReference type="ARBA" id="ARBA00023242"/>
    </source>
</evidence>
<dbReference type="PROSITE" id="PS51054">
    <property type="entry name" value="ORANGE"/>
    <property type="match status" value="1"/>
</dbReference>
<sequence>MPDDISEKINFTATPINMSPRAHSMRPNISREKPKPTPDRKSSKPIMEKRRRARINSSLCQLKTLILDALKKDTSRHSKLEKADILELTVKHLKNVQHAQMTGEYARFSYPALGKYRAGFSACMNEVTRFMSTCEGASGEFGARLIAHLASCVSQTSVPTQQHTSACAPHSAVGRASPQLIVQTSNGAFALLIPSSPGFNFSVQHSSSRPVALCPSRIHEDAIAKRIPRGKPATSLSDGRELQKEDGKSRAVVHYYYYFL</sequence>
<evidence type="ECO:0000256" key="3">
    <source>
        <dbReference type="ARBA" id="ARBA00023015"/>
    </source>
</evidence>
<dbReference type="Gene3D" id="4.10.280.10">
    <property type="entry name" value="Helix-loop-helix DNA-binding domain"/>
    <property type="match status" value="1"/>
</dbReference>
<keyword evidence="2" id="KW-0678">Repressor</keyword>
<reference evidence="11" key="2">
    <citation type="journal article" date="2017" name="Sci. Adv.">
        <title>A tail of two voltages: Proteomic comparison of the three electric organs of the electric eel.</title>
        <authorList>
            <person name="Traeger L.L."/>
            <person name="Sabat G."/>
            <person name="Barrett-Wilt G.A."/>
            <person name="Wells G.B."/>
            <person name="Sussman M.R."/>
        </authorList>
    </citation>
    <scope>NUCLEOTIDE SEQUENCE [LARGE SCALE GENOMIC DNA]</scope>
</reference>
<dbReference type="PANTHER" id="PTHR10985">
    <property type="entry name" value="BASIC HELIX-LOOP-HELIX TRANSCRIPTION FACTOR, HES-RELATED"/>
    <property type="match status" value="1"/>
</dbReference>
<reference evidence="10" key="3">
    <citation type="submission" date="2020-05" db="EMBL/GenBank/DDBJ databases">
        <title>Electrophorus electricus (electric eel) genome, fEleEle1, primary haplotype.</title>
        <authorList>
            <person name="Myers G."/>
            <person name="Meyer A."/>
            <person name="Fedrigo O."/>
            <person name="Formenti G."/>
            <person name="Rhie A."/>
            <person name="Tracey A."/>
            <person name="Sims Y."/>
            <person name="Jarvis E.D."/>
        </authorList>
    </citation>
    <scope>NUCLEOTIDE SEQUENCE [LARGE SCALE GENOMIC DNA]</scope>
</reference>
<evidence type="ECO:0000256" key="1">
    <source>
        <dbReference type="ARBA" id="ARBA00004123"/>
    </source>
</evidence>
<accession>A0A4W4DYK6</accession>
<dbReference type="InterPro" id="IPR011598">
    <property type="entry name" value="bHLH_dom"/>
</dbReference>
<dbReference type="FunFam" id="4.10.280.10:FF:000009">
    <property type="entry name" value="Transcription factor HES-1"/>
    <property type="match status" value="1"/>
</dbReference>
<keyword evidence="11" id="KW-1185">Reference proteome</keyword>
<dbReference type="GO" id="GO:0006355">
    <property type="term" value="P:regulation of DNA-templated transcription"/>
    <property type="evidence" value="ECO:0007669"/>
    <property type="project" value="InterPro"/>
</dbReference>
<keyword evidence="3" id="KW-0805">Transcription regulation</keyword>
<evidence type="ECO:0000256" key="5">
    <source>
        <dbReference type="ARBA" id="ARBA00023163"/>
    </source>
</evidence>
<dbReference type="GO" id="GO:0003677">
    <property type="term" value="F:DNA binding"/>
    <property type="evidence" value="ECO:0007669"/>
    <property type="project" value="UniProtKB-KW"/>
</dbReference>
<dbReference type="SUPFAM" id="SSF47459">
    <property type="entry name" value="HLH, helix-loop-helix DNA-binding domain"/>
    <property type="match status" value="1"/>
</dbReference>
<evidence type="ECO:0000256" key="4">
    <source>
        <dbReference type="ARBA" id="ARBA00023125"/>
    </source>
</evidence>
<reference evidence="10" key="4">
    <citation type="submission" date="2025-08" db="UniProtKB">
        <authorList>
            <consortium name="Ensembl"/>
        </authorList>
    </citation>
    <scope>IDENTIFICATION</scope>
</reference>
<keyword evidence="4" id="KW-0238">DNA-binding</keyword>
<evidence type="ECO:0000256" key="2">
    <source>
        <dbReference type="ARBA" id="ARBA00022491"/>
    </source>
</evidence>
<dbReference type="Proteomes" id="UP000314983">
    <property type="component" value="Chromosome 19"/>
</dbReference>
<dbReference type="GO" id="GO:0046983">
    <property type="term" value="F:protein dimerization activity"/>
    <property type="evidence" value="ECO:0007669"/>
    <property type="project" value="InterPro"/>
</dbReference>
<organism evidence="10 11">
    <name type="scientific">Electrophorus electricus</name>
    <name type="common">Electric eel</name>
    <name type="synonym">Gymnotus electricus</name>
    <dbReference type="NCBI Taxonomy" id="8005"/>
    <lineage>
        <taxon>Eukaryota</taxon>
        <taxon>Metazoa</taxon>
        <taxon>Chordata</taxon>
        <taxon>Craniata</taxon>
        <taxon>Vertebrata</taxon>
        <taxon>Euteleostomi</taxon>
        <taxon>Actinopterygii</taxon>
        <taxon>Neopterygii</taxon>
        <taxon>Teleostei</taxon>
        <taxon>Ostariophysi</taxon>
        <taxon>Gymnotiformes</taxon>
        <taxon>Gymnotoidei</taxon>
        <taxon>Gymnotidae</taxon>
        <taxon>Electrophorus</taxon>
    </lineage>
</organism>
<dbReference type="AlphaFoldDB" id="A0A4W4DYK6"/>
<feature type="region of interest" description="Disordered" evidence="7">
    <location>
        <begin position="1"/>
        <end position="50"/>
    </location>
</feature>
<dbReference type="CDD" id="cd11459">
    <property type="entry name" value="bHLH-O_HES1_4"/>
    <property type="match status" value="1"/>
</dbReference>
<evidence type="ECO:0000313" key="10">
    <source>
        <dbReference type="Ensembl" id="ENSEEEP00000004415.2"/>
    </source>
</evidence>
<gene>
    <name evidence="10" type="primary">HES1</name>
</gene>
<evidence type="ECO:0000313" key="11">
    <source>
        <dbReference type="Proteomes" id="UP000314983"/>
    </source>
</evidence>
<protein>
    <submittedName>
        <fullName evidence="10">Uncharacterized protein</fullName>
    </submittedName>
</protein>
<feature type="compositionally biased region" description="Basic and acidic residues" evidence="7">
    <location>
        <begin position="29"/>
        <end position="48"/>
    </location>
</feature>
<feature type="domain" description="BHLH" evidence="8">
    <location>
        <begin position="39"/>
        <end position="96"/>
    </location>
</feature>
<dbReference type="OMA" id="CPSRIHE"/>
<dbReference type="STRING" id="8005.ENSEEEP00000004415"/>
<dbReference type="GO" id="GO:0005634">
    <property type="term" value="C:nucleus"/>
    <property type="evidence" value="ECO:0007669"/>
    <property type="project" value="UniProtKB-SubCell"/>
</dbReference>
<dbReference type="InterPro" id="IPR036638">
    <property type="entry name" value="HLH_DNA-bd_sf"/>
</dbReference>
<dbReference type="SMART" id="SM00511">
    <property type="entry name" value="ORANGE"/>
    <property type="match status" value="1"/>
</dbReference>
<dbReference type="SMART" id="SM00353">
    <property type="entry name" value="HLH"/>
    <property type="match status" value="1"/>
</dbReference>
<dbReference type="InterPro" id="IPR050370">
    <property type="entry name" value="HES_HEY"/>
</dbReference>